<proteinExistence type="predicted"/>
<feature type="compositionally biased region" description="Polar residues" evidence="1">
    <location>
        <begin position="12"/>
        <end position="23"/>
    </location>
</feature>
<organism evidence="2">
    <name type="scientific">Siphoviridae sp. ctLKg7</name>
    <dbReference type="NCBI Taxonomy" id="2825452"/>
    <lineage>
        <taxon>Viruses</taxon>
        <taxon>Duplodnaviria</taxon>
        <taxon>Heunggongvirae</taxon>
        <taxon>Uroviricota</taxon>
        <taxon>Caudoviricetes</taxon>
    </lineage>
</organism>
<feature type="compositionally biased region" description="Basic and acidic residues" evidence="1">
    <location>
        <begin position="58"/>
        <end position="67"/>
    </location>
</feature>
<sequence>MTSLSHLVYTPVISTTERNTNANPTPSPHRRHRRPQKLVLPHQRRPPLRSGNHIHPKPSREAHGRPRDHLKKPPTIIIKCTTCGHTATTIHFTVETNLPERLFS</sequence>
<feature type="region of interest" description="Disordered" evidence="1">
    <location>
        <begin position="1"/>
        <end position="73"/>
    </location>
</feature>
<evidence type="ECO:0000256" key="1">
    <source>
        <dbReference type="SAM" id="MobiDB-lite"/>
    </source>
</evidence>
<accession>A0A8S5UVX3</accession>
<reference evidence="2" key="1">
    <citation type="journal article" date="2021" name="Proc. Natl. Acad. Sci. U.S.A.">
        <title>A Catalog of Tens of Thousands of Viruses from Human Metagenomes Reveals Hidden Associations with Chronic Diseases.</title>
        <authorList>
            <person name="Tisza M.J."/>
            <person name="Buck C.B."/>
        </authorList>
    </citation>
    <scope>NUCLEOTIDE SEQUENCE</scope>
    <source>
        <strain evidence="2">CtLKg7</strain>
    </source>
</reference>
<name>A0A8S5UVX3_9CAUD</name>
<feature type="compositionally biased region" description="Basic residues" evidence="1">
    <location>
        <begin position="28"/>
        <end position="57"/>
    </location>
</feature>
<evidence type="ECO:0000313" key="2">
    <source>
        <dbReference type="EMBL" id="DAF98518.1"/>
    </source>
</evidence>
<protein>
    <submittedName>
        <fullName evidence="2">RNA polymerase I-like protein</fullName>
    </submittedName>
</protein>
<dbReference type="EMBL" id="BK016149">
    <property type="protein sequence ID" value="DAF98518.1"/>
    <property type="molecule type" value="Genomic_DNA"/>
</dbReference>